<sequence length="65" mass="6916">MANRNDDPIGGEQDVVRAQAGVGEGWPGGRVLPCGFEGGQRRRFRRAQGARPVSQGAMVGGLPRR</sequence>
<gene>
    <name evidence="2" type="ORF">HGB48_15815</name>
</gene>
<proteinExistence type="predicted"/>
<organism evidence="2 3">
    <name type="scientific">Actinomadura latina</name>
    <dbReference type="NCBI Taxonomy" id="163603"/>
    <lineage>
        <taxon>Bacteria</taxon>
        <taxon>Bacillati</taxon>
        <taxon>Actinomycetota</taxon>
        <taxon>Actinomycetes</taxon>
        <taxon>Streptosporangiales</taxon>
        <taxon>Thermomonosporaceae</taxon>
        <taxon>Actinomadura</taxon>
    </lineage>
</organism>
<comment type="caution">
    <text evidence="2">The sequence shown here is derived from an EMBL/GenBank/DDBJ whole genome shotgun (WGS) entry which is preliminary data.</text>
</comment>
<dbReference type="AlphaFoldDB" id="A0A846YYQ9"/>
<evidence type="ECO:0000313" key="3">
    <source>
        <dbReference type="Proteomes" id="UP000579250"/>
    </source>
</evidence>
<dbReference type="EMBL" id="JAAXPI010000019">
    <property type="protein sequence ID" value="NKZ05201.1"/>
    <property type="molecule type" value="Genomic_DNA"/>
</dbReference>
<name>A0A846YYQ9_9ACTN</name>
<evidence type="ECO:0000256" key="1">
    <source>
        <dbReference type="SAM" id="MobiDB-lite"/>
    </source>
</evidence>
<reference evidence="2 3" key="1">
    <citation type="submission" date="2020-04" db="EMBL/GenBank/DDBJ databases">
        <title>MicrobeNet Type strains.</title>
        <authorList>
            <person name="Nicholson A.C."/>
        </authorList>
    </citation>
    <scope>NUCLEOTIDE SEQUENCE [LARGE SCALE GENOMIC DNA]</scope>
    <source>
        <strain evidence="2 3">ATCC BAA-277</strain>
    </source>
</reference>
<accession>A0A846YYQ9</accession>
<dbReference type="RefSeq" id="WP_168444636.1">
    <property type="nucleotide sequence ID" value="NZ_JAAXPI010000019.1"/>
</dbReference>
<evidence type="ECO:0000313" key="2">
    <source>
        <dbReference type="EMBL" id="NKZ05201.1"/>
    </source>
</evidence>
<dbReference type="Proteomes" id="UP000579250">
    <property type="component" value="Unassembled WGS sequence"/>
</dbReference>
<keyword evidence="3" id="KW-1185">Reference proteome</keyword>
<protein>
    <submittedName>
        <fullName evidence="2">Uncharacterized protein</fullName>
    </submittedName>
</protein>
<feature type="region of interest" description="Disordered" evidence="1">
    <location>
        <begin position="43"/>
        <end position="65"/>
    </location>
</feature>